<dbReference type="PANTHER" id="PTHR11969">
    <property type="entry name" value="MAX DIMERIZATION, MAD"/>
    <property type="match status" value="1"/>
</dbReference>
<evidence type="ECO:0000256" key="1">
    <source>
        <dbReference type="ARBA" id="ARBA00004123"/>
    </source>
</evidence>
<dbReference type="PANTHER" id="PTHR11969:SF54">
    <property type="entry name" value="MAD-LIKE PROTEIN 1"/>
    <property type="match status" value="1"/>
</dbReference>
<evidence type="ECO:0000256" key="6">
    <source>
        <dbReference type="SAM" id="Coils"/>
    </source>
</evidence>
<keyword evidence="6" id="KW-0175">Coiled coil</keyword>
<accession>A0A162ADZ2</accession>
<dbReference type="GO" id="GO:0000981">
    <property type="term" value="F:DNA-binding transcription factor activity, RNA polymerase II-specific"/>
    <property type="evidence" value="ECO:0007669"/>
    <property type="project" value="TreeGrafter"/>
</dbReference>
<evidence type="ECO:0000313" key="7">
    <source>
        <dbReference type="EMBL" id="KZM99762.1"/>
    </source>
</evidence>
<keyword evidence="2" id="KW-0805">Transcription regulation</keyword>
<keyword evidence="3" id="KW-0238">DNA-binding</keyword>
<keyword evidence="5" id="KW-0539">Nucleus</keyword>
<evidence type="ECO:0000256" key="4">
    <source>
        <dbReference type="ARBA" id="ARBA00023163"/>
    </source>
</evidence>
<comment type="subcellular location">
    <subcellularLocation>
        <location evidence="1">Nucleus</location>
    </subcellularLocation>
</comment>
<evidence type="ECO:0008006" key="8">
    <source>
        <dbReference type="Google" id="ProtNLM"/>
    </source>
</evidence>
<proteinExistence type="predicted"/>
<gene>
    <name evidence="7" type="ORF">DCAR_012876</name>
</gene>
<dbReference type="GO" id="GO:0000978">
    <property type="term" value="F:RNA polymerase II cis-regulatory region sequence-specific DNA binding"/>
    <property type="evidence" value="ECO:0007669"/>
    <property type="project" value="TreeGrafter"/>
</dbReference>
<dbReference type="STRING" id="79200.A0A162ADZ2"/>
<dbReference type="AlphaFoldDB" id="A0A162ADZ2"/>
<sequence>MAAMLNDQASIIGGAINYVKQLEHQLQTLEAQHKTAVADDSKSCCTAGSPRLFADFFAFPQYPTCRSNESRASSDNDPAGAEPEGGSAVVAYGEIEVTSMWLTILHVNVTTVEQMVLYTLSLKIEEGCQMNTVNEIADAVNQLLAKIEEAEIEEGCQMNTVNEIADAVNQLLAKIEEAEV</sequence>
<dbReference type="EMBL" id="LNRQ01000004">
    <property type="protein sequence ID" value="KZM99762.1"/>
    <property type="molecule type" value="Genomic_DNA"/>
</dbReference>
<dbReference type="GO" id="GO:0005634">
    <property type="term" value="C:nucleus"/>
    <property type="evidence" value="ECO:0007669"/>
    <property type="project" value="UniProtKB-SubCell"/>
</dbReference>
<protein>
    <recommendedName>
        <fullName evidence="8">BHLH domain-containing protein</fullName>
    </recommendedName>
</protein>
<organism evidence="7">
    <name type="scientific">Daucus carota subsp. sativus</name>
    <name type="common">Carrot</name>
    <dbReference type="NCBI Taxonomy" id="79200"/>
    <lineage>
        <taxon>Eukaryota</taxon>
        <taxon>Viridiplantae</taxon>
        <taxon>Streptophyta</taxon>
        <taxon>Embryophyta</taxon>
        <taxon>Tracheophyta</taxon>
        <taxon>Spermatophyta</taxon>
        <taxon>Magnoliopsida</taxon>
        <taxon>eudicotyledons</taxon>
        <taxon>Gunneridae</taxon>
        <taxon>Pentapetalae</taxon>
        <taxon>asterids</taxon>
        <taxon>campanulids</taxon>
        <taxon>Apiales</taxon>
        <taxon>Apiaceae</taxon>
        <taxon>Apioideae</taxon>
        <taxon>Scandiceae</taxon>
        <taxon>Daucinae</taxon>
        <taxon>Daucus</taxon>
        <taxon>Daucus sect. Daucus</taxon>
    </lineage>
</organism>
<keyword evidence="4" id="KW-0804">Transcription</keyword>
<dbReference type="OMA" id="QMNTVNE"/>
<reference evidence="7" key="1">
    <citation type="journal article" date="2016" name="Nat. Genet.">
        <title>A high-quality carrot genome assembly provides new insights into carotenoid accumulation and asterid genome evolution.</title>
        <authorList>
            <person name="Iorizzo M."/>
            <person name="Ellison S."/>
            <person name="Senalik D."/>
            <person name="Zeng P."/>
            <person name="Satapoomin P."/>
            <person name="Huang J."/>
            <person name="Bowman M."/>
            <person name="Iovene M."/>
            <person name="Sanseverino W."/>
            <person name="Cavagnaro P."/>
            <person name="Yildiz M."/>
            <person name="Macko-Podgorni A."/>
            <person name="Moranska E."/>
            <person name="Grzebelus E."/>
            <person name="Grzebelus D."/>
            <person name="Ashrafi H."/>
            <person name="Zheng Z."/>
            <person name="Cheng S."/>
            <person name="Spooner D."/>
            <person name="Van Deynze A."/>
            <person name="Simon P."/>
        </authorList>
    </citation>
    <scope>NUCLEOTIDE SEQUENCE [LARGE SCALE GENOMIC DNA]</scope>
    <source>
        <tissue evidence="7">Leaf</tissue>
    </source>
</reference>
<feature type="coiled-coil region" evidence="6">
    <location>
        <begin position="12"/>
        <end position="39"/>
    </location>
</feature>
<evidence type="ECO:0000256" key="3">
    <source>
        <dbReference type="ARBA" id="ARBA00023125"/>
    </source>
</evidence>
<comment type="caution">
    <text evidence="7">The sequence shown here is derived from an EMBL/GenBank/DDBJ whole genome shotgun (WGS) entry which is preliminary data.</text>
</comment>
<name>A0A162ADZ2_DAUCS</name>
<evidence type="ECO:0000256" key="5">
    <source>
        <dbReference type="ARBA" id="ARBA00023242"/>
    </source>
</evidence>
<dbReference type="Gramene" id="KZM99762">
    <property type="protein sequence ID" value="KZM99762"/>
    <property type="gene ID" value="DCAR_012876"/>
</dbReference>
<evidence type="ECO:0000256" key="2">
    <source>
        <dbReference type="ARBA" id="ARBA00023015"/>
    </source>
</evidence>